<gene>
    <name evidence="2" type="ORF">OCU04_001095</name>
</gene>
<reference evidence="2" key="1">
    <citation type="submission" date="2022-11" db="EMBL/GenBank/DDBJ databases">
        <title>Genome Resource of Sclerotinia nivalis Strain SnTB1, a Plant Pathogen Isolated from American Ginseng.</title>
        <authorList>
            <person name="Fan S."/>
        </authorList>
    </citation>
    <scope>NUCLEOTIDE SEQUENCE</scope>
    <source>
        <strain evidence="2">SnTB1</strain>
    </source>
</reference>
<sequence>MEDWEPWEAAVMLLAIDWYTAGGKTQAQWGGPAAYHQAGRNYGILSIVRDWIIFLHDAPCDLRSNRLMERRQLGGATSIFSSQTIRRKWYDLKFDHEIRTEAVYALMNQVLPMREELEAQFSIRICYIQNDKLPAGDPADLAGQQLPDDGTSGQYHVTFSPRRWNTEEIWGSEKAAREERQIAYDLALRQTWDRINSPDAALQQPNNNEGAQDLNEAQERE</sequence>
<evidence type="ECO:0000313" key="2">
    <source>
        <dbReference type="EMBL" id="KAJ8070724.1"/>
    </source>
</evidence>
<feature type="region of interest" description="Disordered" evidence="1">
    <location>
        <begin position="196"/>
        <end position="221"/>
    </location>
</feature>
<comment type="caution">
    <text evidence="2">The sequence shown here is derived from an EMBL/GenBank/DDBJ whole genome shotgun (WGS) entry which is preliminary data.</text>
</comment>
<dbReference type="OrthoDB" id="3528520at2759"/>
<proteinExistence type="predicted"/>
<dbReference type="Proteomes" id="UP001152300">
    <property type="component" value="Unassembled WGS sequence"/>
</dbReference>
<accession>A0A9X0AXF1</accession>
<name>A0A9X0AXF1_9HELO</name>
<dbReference type="AlphaFoldDB" id="A0A9X0AXF1"/>
<organism evidence="2 3">
    <name type="scientific">Sclerotinia nivalis</name>
    <dbReference type="NCBI Taxonomy" id="352851"/>
    <lineage>
        <taxon>Eukaryota</taxon>
        <taxon>Fungi</taxon>
        <taxon>Dikarya</taxon>
        <taxon>Ascomycota</taxon>
        <taxon>Pezizomycotina</taxon>
        <taxon>Leotiomycetes</taxon>
        <taxon>Helotiales</taxon>
        <taxon>Sclerotiniaceae</taxon>
        <taxon>Sclerotinia</taxon>
    </lineage>
</organism>
<evidence type="ECO:0000256" key="1">
    <source>
        <dbReference type="SAM" id="MobiDB-lite"/>
    </source>
</evidence>
<protein>
    <submittedName>
        <fullName evidence="2">Uncharacterized protein</fullName>
    </submittedName>
</protein>
<keyword evidence="3" id="KW-1185">Reference proteome</keyword>
<evidence type="ECO:0000313" key="3">
    <source>
        <dbReference type="Proteomes" id="UP001152300"/>
    </source>
</evidence>
<dbReference type="EMBL" id="JAPEIS010000001">
    <property type="protein sequence ID" value="KAJ8070724.1"/>
    <property type="molecule type" value="Genomic_DNA"/>
</dbReference>